<feature type="region of interest" description="Disordered" evidence="1">
    <location>
        <begin position="331"/>
        <end position="352"/>
    </location>
</feature>
<dbReference type="EMBL" id="JBIAQY010000008">
    <property type="protein sequence ID" value="MFF3570688.1"/>
    <property type="molecule type" value="Genomic_DNA"/>
</dbReference>
<accession>A0ABW6S309</accession>
<proteinExistence type="predicted"/>
<organism evidence="2 3">
    <name type="scientific">Nocardia jiangxiensis</name>
    <dbReference type="NCBI Taxonomy" id="282685"/>
    <lineage>
        <taxon>Bacteria</taxon>
        <taxon>Bacillati</taxon>
        <taxon>Actinomycetota</taxon>
        <taxon>Actinomycetes</taxon>
        <taxon>Mycobacteriales</taxon>
        <taxon>Nocardiaceae</taxon>
        <taxon>Nocardia</taxon>
    </lineage>
</organism>
<comment type="caution">
    <text evidence="2">The sequence shown here is derived from an EMBL/GenBank/DDBJ whole genome shotgun (WGS) entry which is preliminary data.</text>
</comment>
<dbReference type="GO" id="GO:0004519">
    <property type="term" value="F:endonuclease activity"/>
    <property type="evidence" value="ECO:0007669"/>
    <property type="project" value="UniProtKB-KW"/>
</dbReference>
<keyword evidence="3" id="KW-1185">Reference proteome</keyword>
<gene>
    <name evidence="2" type="ORF">ACFYXQ_23175</name>
</gene>
<evidence type="ECO:0000313" key="3">
    <source>
        <dbReference type="Proteomes" id="UP001601992"/>
    </source>
</evidence>
<feature type="region of interest" description="Disordered" evidence="1">
    <location>
        <begin position="270"/>
        <end position="292"/>
    </location>
</feature>
<protein>
    <submittedName>
        <fullName evidence="2">Endonuclease domain-containing protein</fullName>
    </submittedName>
</protein>
<evidence type="ECO:0000256" key="1">
    <source>
        <dbReference type="SAM" id="MobiDB-lite"/>
    </source>
</evidence>
<feature type="compositionally biased region" description="Basic and acidic residues" evidence="1">
    <location>
        <begin position="278"/>
        <end position="292"/>
    </location>
</feature>
<evidence type="ECO:0000313" key="2">
    <source>
        <dbReference type="EMBL" id="MFF3570688.1"/>
    </source>
</evidence>
<keyword evidence="2" id="KW-0378">Hydrolase</keyword>
<name>A0ABW6S309_9NOCA</name>
<dbReference type="Proteomes" id="UP001601992">
    <property type="component" value="Unassembled WGS sequence"/>
</dbReference>
<keyword evidence="2" id="KW-0255">Endonuclease</keyword>
<reference evidence="2 3" key="1">
    <citation type="submission" date="2024-10" db="EMBL/GenBank/DDBJ databases">
        <title>The Natural Products Discovery Center: Release of the First 8490 Sequenced Strains for Exploring Actinobacteria Biosynthetic Diversity.</title>
        <authorList>
            <person name="Kalkreuter E."/>
            <person name="Kautsar S.A."/>
            <person name="Yang D."/>
            <person name="Bader C.D."/>
            <person name="Teijaro C.N."/>
            <person name="Fluegel L."/>
            <person name="Davis C.M."/>
            <person name="Simpson J.R."/>
            <person name="Lauterbach L."/>
            <person name="Steele A.D."/>
            <person name="Gui C."/>
            <person name="Meng S."/>
            <person name="Li G."/>
            <person name="Viehrig K."/>
            <person name="Ye F."/>
            <person name="Su P."/>
            <person name="Kiefer A.F."/>
            <person name="Nichols A."/>
            <person name="Cepeda A.J."/>
            <person name="Yan W."/>
            <person name="Fan B."/>
            <person name="Jiang Y."/>
            <person name="Adhikari A."/>
            <person name="Zheng C.-J."/>
            <person name="Schuster L."/>
            <person name="Cowan T.M."/>
            <person name="Smanski M.J."/>
            <person name="Chevrette M.G."/>
            <person name="De Carvalho L.P.S."/>
            <person name="Shen B."/>
        </authorList>
    </citation>
    <scope>NUCLEOTIDE SEQUENCE [LARGE SCALE GENOMIC DNA]</scope>
    <source>
        <strain evidence="2 3">NPDC002593</strain>
    </source>
</reference>
<dbReference type="RefSeq" id="WP_245567714.1">
    <property type="nucleotide sequence ID" value="NZ_JBIAQY010000008.1"/>
</dbReference>
<keyword evidence="2" id="KW-0540">Nuclease</keyword>
<sequence>MIAGDDEGEAAAPYDYNAAAQPCSASAEQARIHRRRDALARGVTDDQIRRMCTGGRWRRLRRGIYSEEAVYAELDVVARHRILAAAVLPDMAADAVVSHQSAAALYGAPIWAAPMDRLCVTRNRRNGGRIKPDLKVHCAPIDAVAEVGGLVLSTPARTIVDLGRTVPFESAVVAGDWLAREYGVTAADLDVELAAAGRRRGIDRARQVANFLNPHSESVGESRSRVMLRELGLPIPQSQGDVFTAEGRFLGRVDFYFGDTGVVGEFDGRTRYGRRSHPGHDPADTAAAERRREDALRSTGFHVIRWTWDELPTAAVAARFRAALTRIGRQRPHGHIRRSSLPEPRPLMIRSL</sequence>